<evidence type="ECO:0000256" key="2">
    <source>
        <dbReference type="ARBA" id="ARBA00009085"/>
    </source>
</evidence>
<comment type="caution">
    <text evidence="10">The sequence shown here is derived from an EMBL/GenBank/DDBJ whole genome shotgun (WGS) entry which is preliminary data.</text>
</comment>
<feature type="domain" description="USP" evidence="9">
    <location>
        <begin position="262"/>
        <end position="590"/>
    </location>
</feature>
<dbReference type="VEuPathDB" id="TriTrypDB:Lsey_0205_0130"/>
<keyword evidence="6 7" id="KW-0788">Thiol protease</keyword>
<evidence type="ECO:0000256" key="8">
    <source>
        <dbReference type="SAM" id="MobiDB-lite"/>
    </source>
</evidence>
<dbReference type="OrthoDB" id="292964at2759"/>
<comment type="similarity">
    <text evidence="2 7">Belongs to the peptidase C19 family.</text>
</comment>
<evidence type="ECO:0000256" key="5">
    <source>
        <dbReference type="ARBA" id="ARBA00022801"/>
    </source>
</evidence>
<dbReference type="GO" id="GO:0004843">
    <property type="term" value="F:cysteine-type deubiquitinase activity"/>
    <property type="evidence" value="ECO:0007669"/>
    <property type="project" value="UniProtKB-UniRule"/>
</dbReference>
<dbReference type="InterPro" id="IPR001394">
    <property type="entry name" value="Peptidase_C19_UCH"/>
</dbReference>
<keyword evidence="3 7" id="KW-0645">Protease</keyword>
<dbReference type="PANTHER" id="PTHR21646:SF24">
    <property type="entry name" value="UBIQUITIN CARBOXYL-TERMINAL HYDROLASE"/>
    <property type="match status" value="1"/>
</dbReference>
<organism evidence="10 11">
    <name type="scientific">Leptomonas seymouri</name>
    <dbReference type="NCBI Taxonomy" id="5684"/>
    <lineage>
        <taxon>Eukaryota</taxon>
        <taxon>Discoba</taxon>
        <taxon>Euglenozoa</taxon>
        <taxon>Kinetoplastea</taxon>
        <taxon>Metakinetoplastina</taxon>
        <taxon>Trypanosomatida</taxon>
        <taxon>Trypanosomatidae</taxon>
        <taxon>Leishmaniinae</taxon>
        <taxon>Leptomonas</taxon>
    </lineage>
</organism>
<feature type="compositionally biased region" description="Low complexity" evidence="8">
    <location>
        <begin position="188"/>
        <end position="207"/>
    </location>
</feature>
<dbReference type="PANTHER" id="PTHR21646">
    <property type="entry name" value="UBIQUITIN CARBOXYL-TERMINAL HYDROLASE"/>
    <property type="match status" value="1"/>
</dbReference>
<dbReference type="GO" id="GO:0016579">
    <property type="term" value="P:protein deubiquitination"/>
    <property type="evidence" value="ECO:0007669"/>
    <property type="project" value="InterPro"/>
</dbReference>
<dbReference type="PROSITE" id="PS00972">
    <property type="entry name" value="USP_1"/>
    <property type="match status" value="1"/>
</dbReference>
<dbReference type="CDD" id="cd02257">
    <property type="entry name" value="Peptidase_C19"/>
    <property type="match status" value="1"/>
</dbReference>
<dbReference type="SUPFAM" id="SSF54001">
    <property type="entry name" value="Cysteine proteinases"/>
    <property type="match status" value="1"/>
</dbReference>
<evidence type="ECO:0000256" key="4">
    <source>
        <dbReference type="ARBA" id="ARBA00022786"/>
    </source>
</evidence>
<keyword evidence="5 7" id="KW-0378">Hydrolase</keyword>
<dbReference type="GO" id="GO:0006508">
    <property type="term" value="P:proteolysis"/>
    <property type="evidence" value="ECO:0007669"/>
    <property type="project" value="UniProtKB-KW"/>
</dbReference>
<dbReference type="EMBL" id="LJSK01000205">
    <property type="protein sequence ID" value="KPI85163.1"/>
    <property type="molecule type" value="Genomic_DNA"/>
</dbReference>
<keyword evidence="4 7" id="KW-0833">Ubl conjugation pathway</keyword>
<evidence type="ECO:0000313" key="10">
    <source>
        <dbReference type="EMBL" id="KPI85163.1"/>
    </source>
</evidence>
<dbReference type="PROSITE" id="PS00973">
    <property type="entry name" value="USP_2"/>
    <property type="match status" value="1"/>
</dbReference>
<protein>
    <recommendedName>
        <fullName evidence="7">Ubiquitin carboxyl-terminal hydrolase</fullName>
        <ecNumber evidence="7">3.4.19.12</ecNumber>
    </recommendedName>
</protein>
<comment type="catalytic activity">
    <reaction evidence="1 7">
        <text>Thiol-dependent hydrolysis of ester, thioester, amide, peptide and isopeptide bonds formed by the C-terminal Gly of ubiquitin (a 76-residue protein attached to proteins as an intracellular targeting signal).</text>
        <dbReference type="EC" id="3.4.19.12"/>
    </reaction>
</comment>
<dbReference type="EC" id="3.4.19.12" evidence="7"/>
<evidence type="ECO:0000256" key="3">
    <source>
        <dbReference type="ARBA" id="ARBA00022670"/>
    </source>
</evidence>
<dbReference type="OMA" id="RYWAQYY"/>
<dbReference type="InterPro" id="IPR028889">
    <property type="entry name" value="USP"/>
</dbReference>
<dbReference type="InterPro" id="IPR050185">
    <property type="entry name" value="Ub_carboxyl-term_hydrolase"/>
</dbReference>
<evidence type="ECO:0000259" key="9">
    <source>
        <dbReference type="PROSITE" id="PS50235"/>
    </source>
</evidence>
<reference evidence="10 11" key="1">
    <citation type="journal article" date="2015" name="PLoS Pathog.">
        <title>Leptomonas seymouri: Adaptations to the Dixenous Life Cycle Analyzed by Genome Sequencing, Transcriptome Profiling and Co-infection with Leishmania donovani.</title>
        <authorList>
            <person name="Kraeva N."/>
            <person name="Butenko A."/>
            <person name="Hlavacova J."/>
            <person name="Kostygov A."/>
            <person name="Myskova J."/>
            <person name="Grybchuk D."/>
            <person name="Lestinova T."/>
            <person name="Votypka J."/>
            <person name="Volf P."/>
            <person name="Opperdoes F."/>
            <person name="Flegontov P."/>
            <person name="Lukes J."/>
            <person name="Yurchenko V."/>
        </authorList>
    </citation>
    <scope>NUCLEOTIDE SEQUENCE [LARGE SCALE GENOMIC DNA]</scope>
    <source>
        <strain evidence="10 11">ATCC 30220</strain>
    </source>
</reference>
<proteinExistence type="inferred from homology"/>
<dbReference type="Gene3D" id="3.90.70.10">
    <property type="entry name" value="Cysteine proteinases"/>
    <property type="match status" value="1"/>
</dbReference>
<keyword evidence="11" id="KW-1185">Reference proteome</keyword>
<name>A0A0N1I1S4_LEPSE</name>
<sequence length="590" mass="66648">MFAFDCKMSYEDYVKTIYYHARNYQIKVTDPQKQCDIVKALIKGAKLEKGAGHYANAYYYANKCLLFFDKEKNSVDLTRYNLQTKKVFAEALDLEERLKQGELLTEYNILIEEIERREPERRRVIARQLETDVNGESLNTTGDSSNASQHIVRQRQLLLSESNNVDLLLQRLKSAELGTRESRGQINTSTQNTSPTPAAPSTVATPSFPLPAHATLLTSSPLSLSRELPNADVGTRRVLPSNSDYARCVLNPTNLEIAVKRRGIVNLGNTCYINSVLQVLNATPLGQYFMTDDYVSRLVTRNGKLTRLINSFSFVIRELNRRDCDFSVSTSPFKLAVGEYYEGFQNSRQQDANEFLCAVLGGVHGALNVNESCKIDFPEIDNTKGPDDELAQRYWAQYYQKNSSVVVDHCAFQERSMIVCPSCNRQSRSFNVALSVEVPIPHDSSKVSLDDCLAAYCREEVLDDNSLYTCPSCHQKVNAKKQLLFYSAPPVLFITLKRFRSYGEFSTTSKVNVDVFFNNVLNIAPFMCSSFSKTKYRLVGIVNHQGNMHGGHYTADAIGADGVWCNFSDERVTRSEMADNQLAYILCYVR</sequence>
<accession>A0A0N1I1S4</accession>
<gene>
    <name evidence="10" type="ORF">ABL78_5788</name>
</gene>
<dbReference type="Pfam" id="PF00443">
    <property type="entry name" value="UCH"/>
    <property type="match status" value="1"/>
</dbReference>
<evidence type="ECO:0000256" key="6">
    <source>
        <dbReference type="ARBA" id="ARBA00022807"/>
    </source>
</evidence>
<evidence type="ECO:0000256" key="7">
    <source>
        <dbReference type="RuleBase" id="RU366025"/>
    </source>
</evidence>
<dbReference type="InterPro" id="IPR018200">
    <property type="entry name" value="USP_CS"/>
</dbReference>
<evidence type="ECO:0000313" key="11">
    <source>
        <dbReference type="Proteomes" id="UP000038009"/>
    </source>
</evidence>
<dbReference type="InterPro" id="IPR038765">
    <property type="entry name" value="Papain-like_cys_pep_sf"/>
</dbReference>
<dbReference type="AlphaFoldDB" id="A0A0N1I1S4"/>
<dbReference type="Proteomes" id="UP000038009">
    <property type="component" value="Unassembled WGS sequence"/>
</dbReference>
<feature type="region of interest" description="Disordered" evidence="8">
    <location>
        <begin position="179"/>
        <end position="207"/>
    </location>
</feature>
<dbReference type="PROSITE" id="PS50235">
    <property type="entry name" value="USP_3"/>
    <property type="match status" value="1"/>
</dbReference>
<evidence type="ECO:0000256" key="1">
    <source>
        <dbReference type="ARBA" id="ARBA00000707"/>
    </source>
</evidence>